<dbReference type="AlphaFoldDB" id="A0A0S1MIX0"/>
<evidence type="ECO:0000313" key="1">
    <source>
        <dbReference type="EMBL" id="ALL40813.1"/>
    </source>
</evidence>
<accession>A0A0S1MIX0</accession>
<protein>
    <submittedName>
        <fullName evidence="1">Uncharacterized protein</fullName>
    </submittedName>
</protein>
<name>A0A0S1MIX0_PHAPC</name>
<reference evidence="1" key="1">
    <citation type="submission" date="2015-07" db="EMBL/GenBank/DDBJ databases">
        <title>Elucidating the P. pachyrhizi secretome and potential effectors.</title>
        <authorList>
            <person name="de Carvalho M.C.C.G."/>
            <person name="Nascimento L.C."/>
            <person name="Darben L.M."/>
            <person name="Polizel-Podanosqui A.M."/>
            <person name="Lopes-Caitar V.S."/>
            <person name="Rocha C.S."/>
            <person name="Qi M."/>
            <person name="Carazolle M."/>
            <person name="Kuwahara M.K."/>
            <person name="Pereira G.A.G."/>
            <person name="Abdelnoor R.V."/>
            <person name="Whitham S.A."/>
            <person name="Marcelino-Guimaraes F.C."/>
        </authorList>
    </citation>
    <scope>NUCLEOTIDE SEQUENCE</scope>
</reference>
<sequence length="39" mass="4372">MSHKFYSLLLGISLPLVGGKYMWGSRCCPFFLSLFLAGM</sequence>
<organism evidence="1">
    <name type="scientific">Phakopsora pachyrhizi</name>
    <name type="common">Asian soybean rust disease fungus</name>
    <dbReference type="NCBI Taxonomy" id="170000"/>
    <lineage>
        <taxon>Eukaryota</taxon>
        <taxon>Fungi</taxon>
        <taxon>Dikarya</taxon>
        <taxon>Basidiomycota</taxon>
        <taxon>Pucciniomycotina</taxon>
        <taxon>Pucciniomycetes</taxon>
        <taxon>Pucciniales</taxon>
        <taxon>Phakopsoraceae</taxon>
        <taxon>Phakopsora</taxon>
    </lineage>
</organism>
<dbReference type="EMBL" id="KT246722">
    <property type="protein sequence ID" value="ALL40813.1"/>
    <property type="molecule type" value="mRNA"/>
</dbReference>
<proteinExistence type="evidence at transcript level"/>